<reference evidence="12" key="1">
    <citation type="submission" date="2018-05" db="EMBL/GenBank/DDBJ databases">
        <authorList>
            <person name="Lanie J.A."/>
            <person name="Ng W.-L."/>
            <person name="Kazmierczak K.M."/>
            <person name="Andrzejewski T.M."/>
            <person name="Davidsen T.M."/>
            <person name="Wayne K.J."/>
            <person name="Tettelin H."/>
            <person name="Glass J.I."/>
            <person name="Rusch D."/>
            <person name="Podicherti R."/>
            <person name="Tsui H.-C.T."/>
            <person name="Winkler M.E."/>
        </authorList>
    </citation>
    <scope>NUCLEOTIDE SEQUENCE</scope>
</reference>
<evidence type="ECO:0000259" key="11">
    <source>
        <dbReference type="Pfam" id="PF02355"/>
    </source>
</evidence>
<dbReference type="HAMAP" id="MF_01464_B">
    <property type="entry name" value="SecF_B"/>
    <property type="match status" value="1"/>
</dbReference>
<evidence type="ECO:0000256" key="6">
    <source>
        <dbReference type="ARBA" id="ARBA00022927"/>
    </source>
</evidence>
<dbReference type="NCBIfam" id="TIGR00966">
    <property type="entry name" value="transloc_SecF"/>
    <property type="match status" value="1"/>
</dbReference>
<evidence type="ECO:0000256" key="3">
    <source>
        <dbReference type="ARBA" id="ARBA00022448"/>
    </source>
</evidence>
<dbReference type="Pfam" id="PF02355">
    <property type="entry name" value="SecD_SecF_C"/>
    <property type="match status" value="1"/>
</dbReference>
<feature type="transmembrane region" description="Helical" evidence="10">
    <location>
        <begin position="174"/>
        <end position="195"/>
    </location>
</feature>
<organism evidence="12">
    <name type="scientific">marine metagenome</name>
    <dbReference type="NCBI Taxonomy" id="408172"/>
    <lineage>
        <taxon>unclassified sequences</taxon>
        <taxon>metagenomes</taxon>
        <taxon>ecological metagenomes</taxon>
    </lineage>
</organism>
<dbReference type="InterPro" id="IPR048634">
    <property type="entry name" value="SecD_SecF_C"/>
</dbReference>
<dbReference type="InterPro" id="IPR022645">
    <property type="entry name" value="SecD/SecF_bac"/>
</dbReference>
<dbReference type="EMBL" id="UINC01046438">
    <property type="protein sequence ID" value="SVB54463.1"/>
    <property type="molecule type" value="Genomic_DNA"/>
</dbReference>
<dbReference type="Pfam" id="PF07549">
    <property type="entry name" value="Sec_GG"/>
    <property type="match status" value="1"/>
</dbReference>
<keyword evidence="5 10" id="KW-0812">Transmembrane</keyword>
<dbReference type="SUPFAM" id="SSF82866">
    <property type="entry name" value="Multidrug efflux transporter AcrB transmembrane domain"/>
    <property type="match status" value="1"/>
</dbReference>
<dbReference type="PANTHER" id="PTHR30081:SF8">
    <property type="entry name" value="PROTEIN TRANSLOCASE SUBUNIT SECF"/>
    <property type="match status" value="1"/>
</dbReference>
<evidence type="ECO:0000256" key="5">
    <source>
        <dbReference type="ARBA" id="ARBA00022692"/>
    </source>
</evidence>
<feature type="domain" description="Protein export membrane protein SecD/SecF C-terminal" evidence="11">
    <location>
        <begin position="132"/>
        <end position="304"/>
    </location>
</feature>
<evidence type="ECO:0000256" key="10">
    <source>
        <dbReference type="SAM" id="Phobius"/>
    </source>
</evidence>
<protein>
    <recommendedName>
        <fullName evidence="2">Protein translocase subunit SecF</fullName>
    </recommendedName>
</protein>
<feature type="transmembrane region" description="Helical" evidence="10">
    <location>
        <begin position="150"/>
        <end position="167"/>
    </location>
</feature>
<dbReference type="FunFam" id="1.20.1640.10:FF:000024">
    <property type="entry name" value="Multifunctional fusion protein"/>
    <property type="match status" value="1"/>
</dbReference>
<evidence type="ECO:0000256" key="1">
    <source>
        <dbReference type="ARBA" id="ARBA00004651"/>
    </source>
</evidence>
<proteinExistence type="inferred from homology"/>
<dbReference type="GO" id="GO:0006886">
    <property type="term" value="P:intracellular protein transport"/>
    <property type="evidence" value="ECO:0007669"/>
    <property type="project" value="InterPro"/>
</dbReference>
<comment type="subcellular location">
    <subcellularLocation>
        <location evidence="1">Cell membrane</location>
        <topology evidence="1">Multi-pass membrane protein</topology>
    </subcellularLocation>
</comment>
<dbReference type="PANTHER" id="PTHR30081">
    <property type="entry name" value="PROTEIN-EXPORT MEMBRANE PROTEIN SEC"/>
    <property type="match status" value="1"/>
</dbReference>
<evidence type="ECO:0000256" key="2">
    <source>
        <dbReference type="ARBA" id="ARBA00015792"/>
    </source>
</evidence>
<keyword evidence="7 10" id="KW-1133">Transmembrane helix</keyword>
<evidence type="ECO:0000256" key="7">
    <source>
        <dbReference type="ARBA" id="ARBA00022989"/>
    </source>
</evidence>
<dbReference type="GO" id="GO:0005886">
    <property type="term" value="C:plasma membrane"/>
    <property type="evidence" value="ECO:0007669"/>
    <property type="project" value="UniProtKB-SubCell"/>
</dbReference>
<dbReference type="InterPro" id="IPR022813">
    <property type="entry name" value="SecD/SecF_arch_bac"/>
</dbReference>
<keyword evidence="3" id="KW-0813">Transport</keyword>
<feature type="transmembrane region" description="Helical" evidence="10">
    <location>
        <begin position="253"/>
        <end position="271"/>
    </location>
</feature>
<gene>
    <name evidence="12" type="ORF">METZ01_LOCUS207317</name>
</gene>
<evidence type="ECO:0000256" key="9">
    <source>
        <dbReference type="ARBA" id="ARBA00023136"/>
    </source>
</evidence>
<dbReference type="PRINTS" id="PR01755">
    <property type="entry name" value="SECFTRNLCASE"/>
</dbReference>
<feature type="transmembrane region" description="Helical" evidence="10">
    <location>
        <begin position="201"/>
        <end position="222"/>
    </location>
</feature>
<dbReference type="NCBIfam" id="TIGR00916">
    <property type="entry name" value="2A0604s01"/>
    <property type="match status" value="1"/>
</dbReference>
<dbReference type="InterPro" id="IPR005665">
    <property type="entry name" value="SecF_bac"/>
</dbReference>
<dbReference type="InterPro" id="IPR022646">
    <property type="entry name" value="SecD/SecF_CS"/>
</dbReference>
<name>A0A382EWX5_9ZZZZ</name>
<feature type="transmembrane region" description="Helical" evidence="10">
    <location>
        <begin position="277"/>
        <end position="301"/>
    </location>
</feature>
<evidence type="ECO:0000256" key="4">
    <source>
        <dbReference type="ARBA" id="ARBA00022475"/>
    </source>
</evidence>
<dbReference type="GO" id="GO:0015450">
    <property type="term" value="F:protein-transporting ATPase activity"/>
    <property type="evidence" value="ECO:0007669"/>
    <property type="project" value="InterPro"/>
</dbReference>
<accession>A0A382EWX5</accession>
<sequence>MRFIKETHIDFMGKTRLAVILSTLMILAGIASIVEKEGLNLSIDFKGGTLVAVNYTEDIDITEVRSVLSNVSIDGQLFDFSHAEIKHFGDKSNIAVRIPSLEDEPDQFPQKFVDNMANAFPNRVPEDENDFILSIEKVGPKIGAELSGDAVMAIIWALLLILIYISFRFEFKFAVGAIMALSHDILVTLGIFSILDYEISLAIVAAFLTIVGYSLNDTIVIFDRVRENLKALKKSTMDMVVNQSINESLSRTIITSLTTFFVVLVLFLVGGEVIHSFSFAMIIGVIVGTYSSIFVASPVIIKMSSEKK</sequence>
<dbReference type="Gene3D" id="1.20.1640.10">
    <property type="entry name" value="Multidrug efflux transporter AcrB transmembrane domain"/>
    <property type="match status" value="1"/>
</dbReference>
<keyword evidence="6" id="KW-0653">Protein transport</keyword>
<keyword evidence="9 10" id="KW-0472">Membrane</keyword>
<evidence type="ECO:0000256" key="8">
    <source>
        <dbReference type="ARBA" id="ARBA00023010"/>
    </source>
</evidence>
<dbReference type="AlphaFoldDB" id="A0A382EWX5"/>
<keyword evidence="4" id="KW-1003">Cell membrane</keyword>
<keyword evidence="8" id="KW-0811">Translocation</keyword>
<evidence type="ECO:0000313" key="12">
    <source>
        <dbReference type="EMBL" id="SVB54463.1"/>
    </source>
</evidence>
<dbReference type="InterPro" id="IPR055344">
    <property type="entry name" value="SecD_SecF_C_bact"/>
</dbReference>